<evidence type="ECO:0000256" key="3">
    <source>
        <dbReference type="ARBA" id="ARBA00012438"/>
    </source>
</evidence>
<dbReference type="InterPro" id="IPR036097">
    <property type="entry name" value="HisK_dim/P_sf"/>
</dbReference>
<dbReference type="SUPFAM" id="SSF103190">
    <property type="entry name" value="Sensory domain-like"/>
    <property type="match status" value="1"/>
</dbReference>
<dbReference type="SMART" id="SM00387">
    <property type="entry name" value="HATPase_c"/>
    <property type="match status" value="1"/>
</dbReference>
<evidence type="ECO:0000256" key="7">
    <source>
        <dbReference type="ARBA" id="ARBA00022692"/>
    </source>
</evidence>
<dbReference type="Pfam" id="PF02518">
    <property type="entry name" value="HATPase_c"/>
    <property type="match status" value="1"/>
</dbReference>
<protein>
    <recommendedName>
        <fullName evidence="3">histidine kinase</fullName>
        <ecNumber evidence="3">2.7.13.3</ecNumber>
    </recommendedName>
</protein>
<evidence type="ECO:0000256" key="2">
    <source>
        <dbReference type="ARBA" id="ARBA00004651"/>
    </source>
</evidence>
<dbReference type="Gene3D" id="3.30.565.10">
    <property type="entry name" value="Histidine kinase-like ATPase, C-terminal domain"/>
    <property type="match status" value="1"/>
</dbReference>
<dbReference type="Gene3D" id="3.30.450.20">
    <property type="entry name" value="PAS domain"/>
    <property type="match status" value="1"/>
</dbReference>
<evidence type="ECO:0000256" key="9">
    <source>
        <dbReference type="ARBA" id="ARBA00022989"/>
    </source>
</evidence>
<evidence type="ECO:0000313" key="16">
    <source>
        <dbReference type="Proteomes" id="UP000249166"/>
    </source>
</evidence>
<name>A0A328HEB4_ARTGO</name>
<keyword evidence="7 12" id="KW-0812">Transmembrane</keyword>
<dbReference type="Proteomes" id="UP000249166">
    <property type="component" value="Unassembled WGS sequence"/>
</dbReference>
<dbReference type="AlphaFoldDB" id="A0A328HEB4"/>
<dbReference type="SMART" id="SM00304">
    <property type="entry name" value="HAMP"/>
    <property type="match status" value="1"/>
</dbReference>
<keyword evidence="5" id="KW-0597">Phosphoprotein</keyword>
<evidence type="ECO:0000256" key="8">
    <source>
        <dbReference type="ARBA" id="ARBA00022777"/>
    </source>
</evidence>
<dbReference type="SMART" id="SM00388">
    <property type="entry name" value="HisKA"/>
    <property type="match status" value="1"/>
</dbReference>
<feature type="transmembrane region" description="Helical" evidence="12">
    <location>
        <begin position="159"/>
        <end position="182"/>
    </location>
</feature>
<dbReference type="PROSITE" id="PS50109">
    <property type="entry name" value="HIS_KIN"/>
    <property type="match status" value="1"/>
</dbReference>
<evidence type="ECO:0000259" key="14">
    <source>
        <dbReference type="PROSITE" id="PS50885"/>
    </source>
</evidence>
<reference evidence="15 16" key="1">
    <citation type="submission" date="2018-04" db="EMBL/GenBank/DDBJ databases">
        <title>Bacteria isolated from cave deposits of Manipur.</title>
        <authorList>
            <person name="Sahoo D."/>
            <person name="Sarangthem I."/>
            <person name="Nandeibam J."/>
        </authorList>
    </citation>
    <scope>NUCLEOTIDE SEQUENCE [LARGE SCALE GENOMIC DNA]</scope>
    <source>
        <strain evidence="16">mrc11</strain>
    </source>
</reference>
<dbReference type="GO" id="GO:0005886">
    <property type="term" value="C:plasma membrane"/>
    <property type="evidence" value="ECO:0007669"/>
    <property type="project" value="UniProtKB-SubCell"/>
</dbReference>
<dbReference type="PROSITE" id="PS50885">
    <property type="entry name" value="HAMP"/>
    <property type="match status" value="1"/>
</dbReference>
<dbReference type="InterPro" id="IPR029151">
    <property type="entry name" value="Sensor-like_sf"/>
</dbReference>
<dbReference type="PANTHER" id="PTHR45436">
    <property type="entry name" value="SENSOR HISTIDINE KINASE YKOH"/>
    <property type="match status" value="1"/>
</dbReference>
<dbReference type="CDD" id="cd06225">
    <property type="entry name" value="HAMP"/>
    <property type="match status" value="1"/>
</dbReference>
<dbReference type="InterPro" id="IPR004358">
    <property type="entry name" value="Sig_transdc_His_kin-like_C"/>
</dbReference>
<dbReference type="Pfam" id="PF00672">
    <property type="entry name" value="HAMP"/>
    <property type="match status" value="1"/>
</dbReference>
<evidence type="ECO:0000256" key="10">
    <source>
        <dbReference type="ARBA" id="ARBA00023012"/>
    </source>
</evidence>
<dbReference type="CDD" id="cd00075">
    <property type="entry name" value="HATPase"/>
    <property type="match status" value="1"/>
</dbReference>
<dbReference type="Gene3D" id="6.10.340.10">
    <property type="match status" value="1"/>
</dbReference>
<dbReference type="SUPFAM" id="SSF55874">
    <property type="entry name" value="ATPase domain of HSP90 chaperone/DNA topoisomerase II/histidine kinase"/>
    <property type="match status" value="1"/>
</dbReference>
<comment type="catalytic activity">
    <reaction evidence="1">
        <text>ATP + protein L-histidine = ADP + protein N-phospho-L-histidine.</text>
        <dbReference type="EC" id="2.7.13.3"/>
    </reaction>
</comment>
<gene>
    <name evidence="15" type="ORF">DBZ45_12950</name>
</gene>
<evidence type="ECO:0000256" key="1">
    <source>
        <dbReference type="ARBA" id="ARBA00000085"/>
    </source>
</evidence>
<dbReference type="SUPFAM" id="SSF47384">
    <property type="entry name" value="Homodimeric domain of signal transducing histidine kinase"/>
    <property type="match status" value="1"/>
</dbReference>
<dbReference type="GO" id="GO:0000155">
    <property type="term" value="F:phosphorelay sensor kinase activity"/>
    <property type="evidence" value="ECO:0007669"/>
    <property type="project" value="InterPro"/>
</dbReference>
<dbReference type="InterPro" id="IPR003661">
    <property type="entry name" value="HisK_dim/P_dom"/>
</dbReference>
<dbReference type="PANTHER" id="PTHR45436:SF5">
    <property type="entry name" value="SENSOR HISTIDINE KINASE TRCS"/>
    <property type="match status" value="1"/>
</dbReference>
<evidence type="ECO:0000256" key="4">
    <source>
        <dbReference type="ARBA" id="ARBA00022475"/>
    </source>
</evidence>
<sequence>MAITLLVVLVQDIPLGSYLVRVERDRLATSLERDAFLLSGRARQLLETGGSAPGTVAAAVRDYGQASGARVVVVDRSGTAVATSDDDQSATGASYLSRPEISAALAGQITSGQRHSDTLGFDLVYVTVPVLSGENITGAVRLTYPASVVDDRVSGQLRVMWAVAGITVLLAGLLAYLMAGAVTRRIKRLQKATELLAEGNLDTRTEEEQGPPELRTLARSFNQMADRLEHLLQQQRGFASDASHQLRTPLTGLRLRLENAVDAVGNDPDGARVMVADSLEETYRLQRIIEGLLLLSRADSRHVDREDVDLSVIARNRVEQWEALAEESGVRTVLDTVPEARVVAMPGAAEQIIDNLIDNALAVAPPDSEIRLVVRPDGTSGGYELHVLDDGPGLSEEDRQKAFNRFWRGQSTSEGSGLGLAIVQQLAEASGAAASLNARPGVPGVDARVTFRAAPRP</sequence>
<evidence type="ECO:0000313" key="15">
    <source>
        <dbReference type="EMBL" id="RAM36929.1"/>
    </source>
</evidence>
<dbReference type="InterPro" id="IPR005467">
    <property type="entry name" value="His_kinase_dom"/>
</dbReference>
<feature type="domain" description="Histidine kinase" evidence="13">
    <location>
        <begin position="241"/>
        <end position="455"/>
    </location>
</feature>
<keyword evidence="6" id="KW-0808">Transferase</keyword>
<organism evidence="15 16">
    <name type="scientific">Arthrobacter globiformis</name>
    <dbReference type="NCBI Taxonomy" id="1665"/>
    <lineage>
        <taxon>Bacteria</taxon>
        <taxon>Bacillati</taxon>
        <taxon>Actinomycetota</taxon>
        <taxon>Actinomycetes</taxon>
        <taxon>Micrococcales</taxon>
        <taxon>Micrococcaceae</taxon>
        <taxon>Arthrobacter</taxon>
    </lineage>
</organism>
<dbReference type="Gene3D" id="1.10.287.130">
    <property type="match status" value="1"/>
</dbReference>
<dbReference type="Pfam" id="PF00512">
    <property type="entry name" value="HisKA"/>
    <property type="match status" value="1"/>
</dbReference>
<proteinExistence type="predicted"/>
<dbReference type="EMBL" id="QLNP01000082">
    <property type="protein sequence ID" value="RAM36929.1"/>
    <property type="molecule type" value="Genomic_DNA"/>
</dbReference>
<comment type="subcellular location">
    <subcellularLocation>
        <location evidence="2">Cell membrane</location>
        <topology evidence="2">Multi-pass membrane protein</topology>
    </subcellularLocation>
</comment>
<dbReference type="EC" id="2.7.13.3" evidence="3"/>
<keyword evidence="9 12" id="KW-1133">Transmembrane helix</keyword>
<evidence type="ECO:0000256" key="6">
    <source>
        <dbReference type="ARBA" id="ARBA00022679"/>
    </source>
</evidence>
<dbReference type="CDD" id="cd00082">
    <property type="entry name" value="HisKA"/>
    <property type="match status" value="1"/>
</dbReference>
<accession>A0A328HEB4</accession>
<dbReference type="InterPro" id="IPR050428">
    <property type="entry name" value="TCS_sensor_his_kinase"/>
</dbReference>
<keyword evidence="10" id="KW-0902">Two-component regulatory system</keyword>
<dbReference type="InterPro" id="IPR003594">
    <property type="entry name" value="HATPase_dom"/>
</dbReference>
<evidence type="ECO:0000256" key="12">
    <source>
        <dbReference type="SAM" id="Phobius"/>
    </source>
</evidence>
<feature type="domain" description="HAMP" evidence="14">
    <location>
        <begin position="180"/>
        <end position="233"/>
    </location>
</feature>
<dbReference type="InterPro" id="IPR003660">
    <property type="entry name" value="HAMP_dom"/>
</dbReference>
<dbReference type="InterPro" id="IPR036890">
    <property type="entry name" value="HATPase_C_sf"/>
</dbReference>
<dbReference type="PRINTS" id="PR00344">
    <property type="entry name" value="BCTRLSENSOR"/>
</dbReference>
<keyword evidence="11 12" id="KW-0472">Membrane</keyword>
<dbReference type="OrthoDB" id="9786919at2"/>
<evidence type="ECO:0000259" key="13">
    <source>
        <dbReference type="PROSITE" id="PS50109"/>
    </source>
</evidence>
<evidence type="ECO:0000256" key="11">
    <source>
        <dbReference type="ARBA" id="ARBA00023136"/>
    </source>
</evidence>
<evidence type="ECO:0000256" key="5">
    <source>
        <dbReference type="ARBA" id="ARBA00022553"/>
    </source>
</evidence>
<comment type="caution">
    <text evidence="15">The sequence shown here is derived from an EMBL/GenBank/DDBJ whole genome shotgun (WGS) entry which is preliminary data.</text>
</comment>
<keyword evidence="8 15" id="KW-0418">Kinase</keyword>
<dbReference type="SUPFAM" id="SSF158472">
    <property type="entry name" value="HAMP domain-like"/>
    <property type="match status" value="1"/>
</dbReference>
<keyword evidence="4" id="KW-1003">Cell membrane</keyword>